<reference evidence="3" key="2">
    <citation type="journal article" date="2024" name="Environ. Microbiol.">
        <title>Genome analysis and description of Tunturibacter gen. nov. expands the diversity of Terriglobia in tundra soils.</title>
        <authorList>
            <person name="Messyasz A."/>
            <person name="Mannisto M.K."/>
            <person name="Kerkhof L.J."/>
            <person name="Haggblom M.M."/>
        </authorList>
    </citation>
    <scope>NUCLEOTIDE SEQUENCE</scope>
    <source>
        <strain evidence="3">M8UP39</strain>
    </source>
</reference>
<dbReference type="Pfam" id="PF00589">
    <property type="entry name" value="Phage_integrase"/>
    <property type="match status" value="1"/>
</dbReference>
<dbReference type="Gene3D" id="1.10.443.10">
    <property type="entry name" value="Intergrase catalytic core"/>
    <property type="match status" value="1"/>
</dbReference>
<reference evidence="3" key="1">
    <citation type="submission" date="2023-08" db="EMBL/GenBank/DDBJ databases">
        <authorList>
            <person name="Messyasz A."/>
            <person name="Mannisto M.K."/>
            <person name="Kerkhof L.J."/>
            <person name="Haggblom M."/>
        </authorList>
    </citation>
    <scope>NUCLEOTIDE SEQUENCE</scope>
    <source>
        <strain evidence="3">M8UP39</strain>
    </source>
</reference>
<keyword evidence="1" id="KW-0233">DNA recombination</keyword>
<dbReference type="CDD" id="cd01189">
    <property type="entry name" value="INT_ICEBs1_C_like"/>
    <property type="match status" value="1"/>
</dbReference>
<dbReference type="GO" id="GO:0006310">
    <property type="term" value="P:DNA recombination"/>
    <property type="evidence" value="ECO:0007669"/>
    <property type="project" value="UniProtKB-KW"/>
</dbReference>
<dbReference type="InterPro" id="IPR050090">
    <property type="entry name" value="Tyrosine_recombinase_XerCD"/>
</dbReference>
<feature type="domain" description="Tyr recombinase" evidence="2">
    <location>
        <begin position="1"/>
        <end position="180"/>
    </location>
</feature>
<dbReference type="AlphaFoldDB" id="A0AAU7YW62"/>
<dbReference type="GO" id="GO:0003677">
    <property type="term" value="F:DNA binding"/>
    <property type="evidence" value="ECO:0007669"/>
    <property type="project" value="InterPro"/>
</dbReference>
<dbReference type="PANTHER" id="PTHR30349:SF64">
    <property type="entry name" value="PROPHAGE INTEGRASE INTD-RELATED"/>
    <property type="match status" value="1"/>
</dbReference>
<dbReference type="PROSITE" id="PS51898">
    <property type="entry name" value="TYR_RECOMBINASE"/>
    <property type="match status" value="1"/>
</dbReference>
<evidence type="ECO:0000313" key="3">
    <source>
        <dbReference type="EMBL" id="XCB20862.1"/>
    </source>
</evidence>
<name>A0AAU7YW62_9BACT</name>
<sequence>MQQYHSVVEQLEEPYKQMVRVAMCLGLRVSEVLALKWSDFDFRSLTLEVVRGVVHGRISDVKTEYSEDLLPLDSAFAEVMLDWQQRCPKSEGNWVFPNPNTGKLYHASPIGRDYIRAAGRKAKLEKDIGWHTFRHAYRSFLDDAGAPVGVQQKLMRHAQVSTTMNTYGNAQMLSKRSANTKVVQMVLPSKGRLEEAG</sequence>
<dbReference type="InterPro" id="IPR013762">
    <property type="entry name" value="Integrase-like_cat_sf"/>
</dbReference>
<organism evidence="3">
    <name type="scientific">Tunturiibacter gelidiferens</name>
    <dbReference type="NCBI Taxonomy" id="3069689"/>
    <lineage>
        <taxon>Bacteria</taxon>
        <taxon>Pseudomonadati</taxon>
        <taxon>Acidobacteriota</taxon>
        <taxon>Terriglobia</taxon>
        <taxon>Terriglobales</taxon>
        <taxon>Acidobacteriaceae</taxon>
        <taxon>Tunturiibacter</taxon>
    </lineage>
</organism>
<dbReference type="KEGG" id="tgi:RBB81_14840"/>
<evidence type="ECO:0000259" key="2">
    <source>
        <dbReference type="PROSITE" id="PS51898"/>
    </source>
</evidence>
<dbReference type="InterPro" id="IPR011010">
    <property type="entry name" value="DNA_brk_join_enz"/>
</dbReference>
<dbReference type="SUPFAM" id="SSF56349">
    <property type="entry name" value="DNA breaking-rejoining enzymes"/>
    <property type="match status" value="1"/>
</dbReference>
<dbReference type="PANTHER" id="PTHR30349">
    <property type="entry name" value="PHAGE INTEGRASE-RELATED"/>
    <property type="match status" value="1"/>
</dbReference>
<gene>
    <name evidence="3" type="ORF">RBB81_14840</name>
</gene>
<accession>A0AAU7YW62</accession>
<dbReference type="RefSeq" id="WP_353071206.1">
    <property type="nucleotide sequence ID" value="NZ_CP132935.1"/>
</dbReference>
<protein>
    <submittedName>
        <fullName evidence="3">Site-specific integrase</fullName>
    </submittedName>
</protein>
<dbReference type="InterPro" id="IPR002104">
    <property type="entry name" value="Integrase_catalytic"/>
</dbReference>
<evidence type="ECO:0000256" key="1">
    <source>
        <dbReference type="ARBA" id="ARBA00023172"/>
    </source>
</evidence>
<proteinExistence type="predicted"/>
<dbReference type="GO" id="GO:0015074">
    <property type="term" value="P:DNA integration"/>
    <property type="evidence" value="ECO:0007669"/>
    <property type="project" value="InterPro"/>
</dbReference>
<dbReference type="EMBL" id="CP132938">
    <property type="protein sequence ID" value="XCB20862.1"/>
    <property type="molecule type" value="Genomic_DNA"/>
</dbReference>